<dbReference type="SMART" id="SM00181">
    <property type="entry name" value="EGF"/>
    <property type="match status" value="6"/>
</dbReference>
<keyword evidence="3" id="KW-0677">Repeat</keyword>
<dbReference type="PANTHER" id="PTHR24044:SF420">
    <property type="entry name" value="DELTA AND NOTCH-LIKE EPIDERMAL GROWTH FACTOR-RELATED RECEPTOR ISOFORM X1"/>
    <property type="match status" value="1"/>
</dbReference>
<keyword evidence="5" id="KW-0325">Glycoprotein</keyword>
<dbReference type="EMBL" id="CACRXK020009316">
    <property type="protein sequence ID" value="CAB4016922.1"/>
    <property type="molecule type" value="Genomic_DNA"/>
</dbReference>
<gene>
    <name evidence="7" type="ORF">PACLA_8A086776</name>
</gene>
<dbReference type="PROSITE" id="PS51886">
    <property type="entry name" value="TLDC"/>
    <property type="match status" value="1"/>
</dbReference>
<keyword evidence="4 6" id="KW-1015">Disulfide bond</keyword>
<feature type="disulfide bond" evidence="6">
    <location>
        <begin position="371"/>
        <end position="380"/>
    </location>
</feature>
<dbReference type="PANTHER" id="PTHR24044">
    <property type="entry name" value="NOTCH LIGAND FAMILY MEMBER"/>
    <property type="match status" value="1"/>
</dbReference>
<dbReference type="Pfam" id="PF00008">
    <property type="entry name" value="EGF"/>
    <property type="match status" value="3"/>
</dbReference>
<accession>A0A7D9ETK0</accession>
<comment type="caution">
    <text evidence="6">Lacks conserved residue(s) required for the propagation of feature annotation.</text>
</comment>
<sequence>KMSNRLVLTTTLILSGLIAVTTVLGSCKNGGVIVGQKLSPNCRCSPGFKGNDCSQKVTPCEASPCRNGGSCSENRDGTFTCNCTALHNGILCEHRIRPCDSGPCKNRGKCTDDGIKCFQCECPPGFKGPDCSKIVQPCEIEPCKNNGVCVNKKGGKFTCKCKEGFRGLLCDMRDGLYGSEILNQQQNYTVQLEKWLGGVKSWKLCYRATDNGWKGFIFHHRCDYKTPTVTIIRCRSYIFGAYSNIPFGGSAETVDMLYTLMLVMVPHLVVKHNKIENNANECTACTSGFNLVPRAFVYSFNNGVVIPNPGFADTIPNNVNDNCNQNLARRLHHPPNPSYAKKPSVRPCDSGPCKNGGNCTDDGIKCFQCKCPPGFKGPDCSKIVEPCEIKPCKNNGVCTKKKGGKFACKCKEGFGGTLCDKRDGLYRSEILNQKEKYIVKLEKWLGGATSWKLCYRATFHGWAGSTFHTRCDYKNPTVTIIRSRSYIFGAYSDVAFGGSAAYRNSFKSFIFSFVNKDNLPPFKSPVYRNTGYALYTKPTHGPTFGGGHDIHISNNANSNTDSYTNLGHTYQTPSGYTYSSTKARNLLAGAYKFTPNEVETFYLN</sequence>
<dbReference type="SMART" id="SM00179">
    <property type="entry name" value="EGF_CA"/>
    <property type="match status" value="5"/>
</dbReference>
<evidence type="ECO:0000313" key="7">
    <source>
        <dbReference type="EMBL" id="CAB4016922.1"/>
    </source>
</evidence>
<evidence type="ECO:0000256" key="4">
    <source>
        <dbReference type="ARBA" id="ARBA00023157"/>
    </source>
</evidence>
<evidence type="ECO:0000256" key="3">
    <source>
        <dbReference type="ARBA" id="ARBA00022737"/>
    </source>
</evidence>
<name>A0A7D9ETK0_PARCT</name>
<dbReference type="SUPFAM" id="SSF57196">
    <property type="entry name" value="EGF/Laminin"/>
    <property type="match status" value="4"/>
</dbReference>
<dbReference type="InterPro" id="IPR050906">
    <property type="entry name" value="Notch_signaling"/>
</dbReference>
<proteinExistence type="predicted"/>
<dbReference type="AlphaFoldDB" id="A0A7D9ETK0"/>
<keyword evidence="2" id="KW-0732">Signal</keyword>
<feature type="disulfide bond" evidence="6">
    <location>
        <begin position="83"/>
        <end position="92"/>
    </location>
</feature>
<evidence type="ECO:0000256" key="1">
    <source>
        <dbReference type="ARBA" id="ARBA00022536"/>
    </source>
</evidence>
<dbReference type="InterPro" id="IPR006571">
    <property type="entry name" value="TLDc_dom"/>
</dbReference>
<keyword evidence="8" id="KW-1185">Reference proteome</keyword>
<feature type="disulfide bond" evidence="6">
    <location>
        <begin position="122"/>
        <end position="131"/>
    </location>
</feature>
<dbReference type="SMART" id="SM00584">
    <property type="entry name" value="TLDc"/>
    <property type="match status" value="1"/>
</dbReference>
<dbReference type="OrthoDB" id="5986392at2759"/>
<feature type="non-terminal residue" evidence="7">
    <location>
        <position position="1"/>
    </location>
</feature>
<dbReference type="PROSITE" id="PS50026">
    <property type="entry name" value="EGF_3"/>
    <property type="match status" value="5"/>
</dbReference>
<dbReference type="Pfam" id="PF07534">
    <property type="entry name" value="TLD"/>
    <property type="match status" value="2"/>
</dbReference>
<dbReference type="GO" id="GO:0005509">
    <property type="term" value="F:calcium ion binding"/>
    <property type="evidence" value="ECO:0007669"/>
    <property type="project" value="InterPro"/>
</dbReference>
<dbReference type="Proteomes" id="UP001152795">
    <property type="component" value="Unassembled WGS sequence"/>
</dbReference>
<dbReference type="FunFam" id="2.10.25.10:FF:000321">
    <property type="entry name" value="Protein delta homolog 1"/>
    <property type="match status" value="1"/>
</dbReference>
<evidence type="ECO:0000256" key="6">
    <source>
        <dbReference type="PROSITE-ProRule" id="PRU00076"/>
    </source>
</evidence>
<dbReference type="Gene3D" id="2.10.25.10">
    <property type="entry name" value="Laminin"/>
    <property type="match status" value="5"/>
</dbReference>
<dbReference type="InterPro" id="IPR001881">
    <property type="entry name" value="EGF-like_Ca-bd_dom"/>
</dbReference>
<dbReference type="GO" id="GO:0005112">
    <property type="term" value="F:Notch binding"/>
    <property type="evidence" value="ECO:0007669"/>
    <property type="project" value="TreeGrafter"/>
</dbReference>
<dbReference type="PROSITE" id="PS00022">
    <property type="entry name" value="EGF_1"/>
    <property type="match status" value="6"/>
</dbReference>
<reference evidence="7" key="1">
    <citation type="submission" date="2020-04" db="EMBL/GenBank/DDBJ databases">
        <authorList>
            <person name="Alioto T."/>
            <person name="Alioto T."/>
            <person name="Gomez Garrido J."/>
        </authorList>
    </citation>
    <scope>NUCLEOTIDE SEQUENCE</scope>
    <source>
        <strain evidence="7">A484AB</strain>
    </source>
</reference>
<organism evidence="7 8">
    <name type="scientific">Paramuricea clavata</name>
    <name type="common">Red gorgonian</name>
    <name type="synonym">Violescent sea-whip</name>
    <dbReference type="NCBI Taxonomy" id="317549"/>
    <lineage>
        <taxon>Eukaryota</taxon>
        <taxon>Metazoa</taxon>
        <taxon>Cnidaria</taxon>
        <taxon>Anthozoa</taxon>
        <taxon>Octocorallia</taxon>
        <taxon>Malacalcyonacea</taxon>
        <taxon>Plexauridae</taxon>
        <taxon>Paramuricea</taxon>
    </lineage>
</organism>
<keyword evidence="1 6" id="KW-0245">EGF-like domain</keyword>
<dbReference type="InterPro" id="IPR000742">
    <property type="entry name" value="EGF"/>
</dbReference>
<evidence type="ECO:0000313" key="8">
    <source>
        <dbReference type="Proteomes" id="UP001152795"/>
    </source>
</evidence>
<feature type="disulfide bond" evidence="6">
    <location>
        <begin position="410"/>
        <end position="419"/>
    </location>
</feature>
<evidence type="ECO:0000256" key="5">
    <source>
        <dbReference type="ARBA" id="ARBA00023180"/>
    </source>
</evidence>
<evidence type="ECO:0000256" key="2">
    <source>
        <dbReference type="ARBA" id="ARBA00022729"/>
    </source>
</evidence>
<comment type="caution">
    <text evidence="7">The sequence shown here is derived from an EMBL/GenBank/DDBJ whole genome shotgun (WGS) entry which is preliminary data.</text>
</comment>
<dbReference type="CDD" id="cd00054">
    <property type="entry name" value="EGF_CA"/>
    <property type="match status" value="3"/>
</dbReference>
<protein>
    <submittedName>
        <fullName evidence="7">Sushi, von Willebrand factor type A, EGF and pentraxin domain-containing 1</fullName>
    </submittedName>
</protein>
<feature type="disulfide bond" evidence="6">
    <location>
        <begin position="161"/>
        <end position="170"/>
    </location>
</feature>
<dbReference type="PROSITE" id="PS01186">
    <property type="entry name" value="EGF_2"/>
    <property type="match status" value="5"/>
</dbReference>